<dbReference type="PROSITE" id="PS51904">
    <property type="entry name" value="GLYCOSYL_HYDROL_F25_2"/>
    <property type="match status" value="1"/>
</dbReference>
<sequence length="105" mass="11419">MLLVAISASVLHVSAISADTDEVFSGIDVSVYQGDIDFEQVKNSGIEVVYIRAGYGFSVTDPKFEENYTNATKAGLKCGAYYFVTARNTEQAYLQATRFAELISG</sequence>
<dbReference type="Pfam" id="PF01183">
    <property type="entry name" value="Glyco_hydro_25"/>
    <property type="match status" value="1"/>
</dbReference>
<dbReference type="GO" id="GO:0003796">
    <property type="term" value="F:lysozyme activity"/>
    <property type="evidence" value="ECO:0007669"/>
    <property type="project" value="UniProtKB-EC"/>
</dbReference>
<dbReference type="EMBL" id="AJWZ01009638">
    <property type="protein sequence ID" value="EKC50718.1"/>
    <property type="molecule type" value="Genomic_DNA"/>
</dbReference>
<reference evidence="2" key="1">
    <citation type="journal article" date="2013" name="Environ. Microbiol.">
        <title>Microbiota from the distal guts of lean and obese adolescents exhibit partial functional redundancy besides clear differences in community structure.</title>
        <authorList>
            <person name="Ferrer M."/>
            <person name="Ruiz A."/>
            <person name="Lanza F."/>
            <person name="Haange S.B."/>
            <person name="Oberbach A."/>
            <person name="Till H."/>
            <person name="Bargiela R."/>
            <person name="Campoy C."/>
            <person name="Segura M.T."/>
            <person name="Richter M."/>
            <person name="von Bergen M."/>
            <person name="Seifert J."/>
            <person name="Suarez A."/>
        </authorList>
    </citation>
    <scope>NUCLEOTIDE SEQUENCE</scope>
</reference>
<dbReference type="GO" id="GO:0016052">
    <property type="term" value="P:carbohydrate catabolic process"/>
    <property type="evidence" value="ECO:0007669"/>
    <property type="project" value="TreeGrafter"/>
</dbReference>
<dbReference type="GO" id="GO:0016998">
    <property type="term" value="P:cell wall macromolecule catabolic process"/>
    <property type="evidence" value="ECO:0007669"/>
    <property type="project" value="InterPro"/>
</dbReference>
<protein>
    <submittedName>
        <fullName evidence="2">Glycoside hydrolase, family 25</fullName>
        <ecNumber evidence="2">3.2.1.17</ecNumber>
    </submittedName>
</protein>
<dbReference type="InterPro" id="IPR017853">
    <property type="entry name" value="GH"/>
</dbReference>
<dbReference type="PANTHER" id="PTHR34135:SF2">
    <property type="entry name" value="LYSOZYME"/>
    <property type="match status" value="1"/>
</dbReference>
<dbReference type="GO" id="GO:0009253">
    <property type="term" value="P:peptidoglycan catabolic process"/>
    <property type="evidence" value="ECO:0007669"/>
    <property type="project" value="InterPro"/>
</dbReference>
<keyword evidence="2" id="KW-0378">Hydrolase</keyword>
<organism evidence="2">
    <name type="scientific">human gut metagenome</name>
    <dbReference type="NCBI Taxonomy" id="408170"/>
    <lineage>
        <taxon>unclassified sequences</taxon>
        <taxon>metagenomes</taxon>
        <taxon>organismal metagenomes</taxon>
    </lineage>
</organism>
<dbReference type="Gene3D" id="3.20.20.80">
    <property type="entry name" value="Glycosidases"/>
    <property type="match status" value="1"/>
</dbReference>
<name>K1RZC8_9ZZZZ</name>
<dbReference type="EC" id="3.2.1.17" evidence="2"/>
<dbReference type="SUPFAM" id="SSF51445">
    <property type="entry name" value="(Trans)glycosidases"/>
    <property type="match status" value="1"/>
</dbReference>
<proteinExistence type="inferred from homology"/>
<comment type="similarity">
    <text evidence="1">Belongs to the glycosyl hydrolase 25 family.</text>
</comment>
<accession>K1RZC8</accession>
<dbReference type="InterPro" id="IPR002053">
    <property type="entry name" value="Glyco_hydro_25"/>
</dbReference>
<dbReference type="AlphaFoldDB" id="K1RZC8"/>
<dbReference type="PANTHER" id="PTHR34135">
    <property type="entry name" value="LYSOZYME"/>
    <property type="match status" value="1"/>
</dbReference>
<gene>
    <name evidence="2" type="ORF">OBE_13995</name>
</gene>
<comment type="caution">
    <text evidence="2">The sequence shown here is derived from an EMBL/GenBank/DDBJ whole genome shotgun (WGS) entry which is preliminary data.</text>
</comment>
<evidence type="ECO:0000313" key="2">
    <source>
        <dbReference type="EMBL" id="EKC50718.1"/>
    </source>
</evidence>
<keyword evidence="2" id="KW-0326">Glycosidase</keyword>
<feature type="non-terminal residue" evidence="2">
    <location>
        <position position="105"/>
    </location>
</feature>
<evidence type="ECO:0000256" key="1">
    <source>
        <dbReference type="ARBA" id="ARBA00010646"/>
    </source>
</evidence>